<protein>
    <submittedName>
        <fullName evidence="2">Uncharacterized protein</fullName>
    </submittedName>
</protein>
<keyword evidence="1" id="KW-0175">Coiled coil</keyword>
<sequence length="361" mass="42291">MKAFILYTEIADNEKAADCWLNALQQRRDDFNDLIKLDKNGFLVDSRPLASIERRYKRRHRSRSKSLDQIINSKNNNNEKLKQQNSIDLIDEGNNLERGRKTNETITTKTTLFKEQSKDKLIPISLLLETTTLAESIINSSPVTSPTIKLQNDEINNNNNEIKNSWWKWPSRLTNQTIIKNEINKNKKLSIESYNNDIIQLNENNKKKNDEQKWLINYWINEQQEKEKIKENNKMNLLPNEILFNENELELNSPTESSISSTNSLNKTKLENIVNNLNKNNDEGKENEIVILKQLINKQKEQILELNEKLEKSKKLLEENGNIGLAASEFIAKSRFLRSELERINEHRNESNKQIETFKNI</sequence>
<dbReference type="AlphaFoldDB" id="A0A8S9ZT22"/>
<evidence type="ECO:0000313" key="3">
    <source>
        <dbReference type="Proteomes" id="UP000605970"/>
    </source>
</evidence>
<feature type="coiled-coil region" evidence="1">
    <location>
        <begin position="267"/>
        <end position="320"/>
    </location>
</feature>
<keyword evidence="3" id="KW-1185">Reference proteome</keyword>
<comment type="caution">
    <text evidence="2">The sequence shown here is derived from an EMBL/GenBank/DDBJ whole genome shotgun (WGS) entry which is preliminary data.</text>
</comment>
<evidence type="ECO:0000256" key="1">
    <source>
        <dbReference type="SAM" id="Coils"/>
    </source>
</evidence>
<evidence type="ECO:0000313" key="2">
    <source>
        <dbReference type="EMBL" id="KAF7636493.1"/>
    </source>
</evidence>
<organism evidence="2 3">
    <name type="scientific">Meloidogyne graminicola</name>
    <dbReference type="NCBI Taxonomy" id="189291"/>
    <lineage>
        <taxon>Eukaryota</taxon>
        <taxon>Metazoa</taxon>
        <taxon>Ecdysozoa</taxon>
        <taxon>Nematoda</taxon>
        <taxon>Chromadorea</taxon>
        <taxon>Rhabditida</taxon>
        <taxon>Tylenchina</taxon>
        <taxon>Tylenchomorpha</taxon>
        <taxon>Tylenchoidea</taxon>
        <taxon>Meloidogynidae</taxon>
        <taxon>Meloidogyninae</taxon>
        <taxon>Meloidogyne</taxon>
    </lineage>
</organism>
<proteinExistence type="predicted"/>
<gene>
    <name evidence="2" type="ORF">Mgra_00004083</name>
</gene>
<reference evidence="2" key="1">
    <citation type="journal article" date="2020" name="Ecol. Evol.">
        <title>Genome structure and content of the rice root-knot nematode (Meloidogyne graminicola).</title>
        <authorList>
            <person name="Phan N.T."/>
            <person name="Danchin E.G.J."/>
            <person name="Klopp C."/>
            <person name="Perfus-Barbeoch L."/>
            <person name="Kozlowski D.K."/>
            <person name="Koutsovoulos G.D."/>
            <person name="Lopez-Roques C."/>
            <person name="Bouchez O."/>
            <person name="Zahm M."/>
            <person name="Besnard G."/>
            <person name="Bellafiore S."/>
        </authorList>
    </citation>
    <scope>NUCLEOTIDE SEQUENCE</scope>
    <source>
        <strain evidence="2">VN-18</strain>
    </source>
</reference>
<name>A0A8S9ZT22_9BILA</name>
<dbReference type="Proteomes" id="UP000605970">
    <property type="component" value="Unassembled WGS sequence"/>
</dbReference>
<accession>A0A8S9ZT22</accession>
<feature type="coiled-coil region" evidence="1">
    <location>
        <begin position="184"/>
        <end position="211"/>
    </location>
</feature>
<dbReference type="EMBL" id="JABEBT010000029">
    <property type="protein sequence ID" value="KAF7636493.1"/>
    <property type="molecule type" value="Genomic_DNA"/>
</dbReference>